<evidence type="ECO:0000259" key="1">
    <source>
        <dbReference type="Pfam" id="PF03886"/>
    </source>
</evidence>
<evidence type="ECO:0000313" key="2">
    <source>
        <dbReference type="EMBL" id="AOZ07982.1"/>
    </source>
</evidence>
<dbReference type="Gene3D" id="3.40.50.10610">
    <property type="entry name" value="ABC-type transport auxiliary lipoprotein component"/>
    <property type="match status" value="1"/>
</dbReference>
<dbReference type="SUPFAM" id="SSF159594">
    <property type="entry name" value="XCC0632-like"/>
    <property type="match status" value="1"/>
</dbReference>
<organism evidence="2 3">
    <name type="scientific">Cupriavidus malaysiensis</name>
    <dbReference type="NCBI Taxonomy" id="367825"/>
    <lineage>
        <taxon>Bacteria</taxon>
        <taxon>Pseudomonadati</taxon>
        <taxon>Pseudomonadota</taxon>
        <taxon>Betaproteobacteria</taxon>
        <taxon>Burkholderiales</taxon>
        <taxon>Burkholderiaceae</taxon>
        <taxon>Cupriavidus</taxon>
    </lineage>
</organism>
<sequence length="200" mass="20677">MANTLAAAALAALLAGCASPEPRYYTLAQASGTGAAAAPQATPQGKPVWIEVAPVHVPERLNRAELVVGEDGSADGDSRLRRLELARWSAPLPDELRDALSQRLQAALDAQDTYRQGLSGVEPVYRITADVVRLDAAPGGRAGALINWTVRRLPDGKLASGQSRADLPAGSGVDGVVAAYRQILAGAADDIAGGVRALQP</sequence>
<name>A0ABM6F8J8_9BURK</name>
<dbReference type="Proteomes" id="UP000177515">
    <property type="component" value="Chromosome 1"/>
</dbReference>
<feature type="domain" description="ABC-type transport auxiliary lipoprotein component" evidence="1">
    <location>
        <begin position="36"/>
        <end position="192"/>
    </location>
</feature>
<protein>
    <recommendedName>
        <fullName evidence="1">ABC-type transport auxiliary lipoprotein component domain-containing protein</fullName>
    </recommendedName>
</protein>
<keyword evidence="3" id="KW-1185">Reference proteome</keyword>
<dbReference type="EMBL" id="CP017754">
    <property type="protein sequence ID" value="AOZ07982.1"/>
    <property type="molecule type" value="Genomic_DNA"/>
</dbReference>
<proteinExistence type="predicted"/>
<dbReference type="InterPro" id="IPR005586">
    <property type="entry name" value="ABC_trans_aux"/>
</dbReference>
<reference evidence="2 3" key="1">
    <citation type="submission" date="2016-10" db="EMBL/GenBank/DDBJ databases">
        <title>Complete genome sequences of three Cupriavidus strains isolated from various Malaysian environments.</title>
        <authorList>
            <person name="Abdullah A.A.-A."/>
            <person name="Shafie N.A.H."/>
            <person name="Lau N.S."/>
        </authorList>
    </citation>
    <scope>NUCLEOTIDE SEQUENCE [LARGE SCALE GENOMIC DNA]</scope>
    <source>
        <strain evidence="2 3">USMAA1020</strain>
    </source>
</reference>
<evidence type="ECO:0000313" key="3">
    <source>
        <dbReference type="Proteomes" id="UP000177515"/>
    </source>
</evidence>
<dbReference type="Pfam" id="PF03886">
    <property type="entry name" value="ABC_trans_aux"/>
    <property type="match status" value="1"/>
</dbReference>
<gene>
    <name evidence="2" type="ORF">BKK80_05240</name>
</gene>
<accession>A0ABM6F8J8</accession>